<name>A0ACB5TLI3_CANBO</name>
<sequence length="127" mass="14887">MLDLQKTYSDIVEDFSISHFFRLVIIICGYIFLRQRVSAELKRRQLKKQIEDDKKAREAGLIDRPEDLQEVTGVEASDKAWGWGKSTRRRVRSQQKIFEEEIEKAALRAQNNVDDDSDDDIKDLLED</sequence>
<proteinExistence type="predicted"/>
<keyword evidence="2" id="KW-1185">Reference proteome</keyword>
<reference evidence="1" key="1">
    <citation type="submission" date="2023-04" db="EMBL/GenBank/DDBJ databases">
        <title>Candida boidinii NBRC 1967.</title>
        <authorList>
            <person name="Ichikawa N."/>
            <person name="Sato H."/>
            <person name="Tonouchi N."/>
        </authorList>
    </citation>
    <scope>NUCLEOTIDE SEQUENCE</scope>
    <source>
        <strain evidence="1">NBRC 1967</strain>
    </source>
</reference>
<accession>A0ACB5TLI3</accession>
<evidence type="ECO:0000313" key="2">
    <source>
        <dbReference type="Proteomes" id="UP001165101"/>
    </source>
</evidence>
<protein>
    <submittedName>
        <fullName evidence="1">Unnamed protein product</fullName>
    </submittedName>
</protein>
<evidence type="ECO:0000313" key="1">
    <source>
        <dbReference type="EMBL" id="GME90723.1"/>
    </source>
</evidence>
<dbReference type="EMBL" id="BSXV01000812">
    <property type="protein sequence ID" value="GME90723.1"/>
    <property type="molecule type" value="Genomic_DNA"/>
</dbReference>
<comment type="caution">
    <text evidence="1">The sequence shown here is derived from an EMBL/GenBank/DDBJ whole genome shotgun (WGS) entry which is preliminary data.</text>
</comment>
<gene>
    <name evidence="1" type="ORF">Cboi01_000197200</name>
</gene>
<dbReference type="Proteomes" id="UP001165101">
    <property type="component" value="Unassembled WGS sequence"/>
</dbReference>
<organism evidence="1 2">
    <name type="scientific">Candida boidinii</name>
    <name type="common">Yeast</name>
    <dbReference type="NCBI Taxonomy" id="5477"/>
    <lineage>
        <taxon>Eukaryota</taxon>
        <taxon>Fungi</taxon>
        <taxon>Dikarya</taxon>
        <taxon>Ascomycota</taxon>
        <taxon>Saccharomycotina</taxon>
        <taxon>Pichiomycetes</taxon>
        <taxon>Pichiales</taxon>
        <taxon>Pichiaceae</taxon>
        <taxon>Ogataea</taxon>
        <taxon>Ogataea/Candida clade</taxon>
    </lineage>
</organism>